<keyword evidence="2" id="KW-0813">Transport</keyword>
<feature type="transmembrane region" description="Helical" evidence="10">
    <location>
        <begin position="256"/>
        <end position="273"/>
    </location>
</feature>
<feature type="transmembrane region" description="Helical" evidence="10">
    <location>
        <begin position="159"/>
        <end position="178"/>
    </location>
</feature>
<dbReference type="InterPro" id="IPR003352">
    <property type="entry name" value="PTS_EIIC"/>
</dbReference>
<dbReference type="InterPro" id="IPR050429">
    <property type="entry name" value="PTS_Glucose_EIICBA"/>
</dbReference>
<reference evidence="13" key="1">
    <citation type="submission" date="2021-07" db="EMBL/GenBank/DDBJ databases">
        <title>Complete genome sequence of Crassaminicella sp. 143-21, isolated from a deep-sea hydrothermal vent.</title>
        <authorList>
            <person name="Li X."/>
        </authorList>
    </citation>
    <scope>NUCLEOTIDE SEQUENCE</scope>
    <source>
        <strain evidence="13">143-21</strain>
    </source>
</reference>
<evidence type="ECO:0000256" key="7">
    <source>
        <dbReference type="ARBA" id="ARBA00022989"/>
    </source>
</evidence>
<evidence type="ECO:0000256" key="9">
    <source>
        <dbReference type="PROSITE-ProRule" id="PRU00421"/>
    </source>
</evidence>
<dbReference type="EC" id="2.7.1.193" evidence="13"/>
<evidence type="ECO:0000313" key="13">
    <source>
        <dbReference type="EMBL" id="QXM06268.1"/>
    </source>
</evidence>
<keyword evidence="14" id="KW-1185">Reference proteome</keyword>
<feature type="transmembrane region" description="Helical" evidence="10">
    <location>
        <begin position="70"/>
        <end position="89"/>
    </location>
</feature>
<keyword evidence="7 10" id="KW-1133">Transmembrane helix</keyword>
<organism evidence="13 14">
    <name type="scientific">Crassaminicella indica</name>
    <dbReference type="NCBI Taxonomy" id="2855394"/>
    <lineage>
        <taxon>Bacteria</taxon>
        <taxon>Bacillati</taxon>
        <taxon>Bacillota</taxon>
        <taxon>Clostridia</taxon>
        <taxon>Eubacteriales</taxon>
        <taxon>Clostridiaceae</taxon>
        <taxon>Crassaminicella</taxon>
    </lineage>
</organism>
<dbReference type="GO" id="GO:0103111">
    <property type="term" value="F:protein-N(pi)-phosphohistidine--N-acetyl-D-glucosamine phosphotransferase activity"/>
    <property type="evidence" value="ECO:0007669"/>
    <property type="project" value="UniProtKB-EC"/>
</dbReference>
<evidence type="ECO:0000256" key="10">
    <source>
        <dbReference type="SAM" id="Phobius"/>
    </source>
</evidence>
<feature type="domain" description="PTS EIIC type-1" evidence="12">
    <location>
        <begin position="2"/>
        <end position="365"/>
    </location>
</feature>
<dbReference type="InterPro" id="IPR001996">
    <property type="entry name" value="PTS_IIB_1"/>
</dbReference>
<keyword evidence="5" id="KW-0598">Phosphotransferase system</keyword>
<keyword evidence="8 10" id="KW-0472">Membrane</keyword>
<sequence>MSNTFGKFQKLGKSLMLPIAVMPVVALLLRFGVLLDIPFITAAGDAVFGNLPILFAIGVAIGIAKDNNGAAGLAGAIGYFTATAVAPTFNEAIEVKKMGVLAGMIAGLVAGNLYNKYHDIKLPDFLGFFGGKRFVPIITSFASILIGVAYGFVWPYVQGVIDAVANWIIGAGAPGYFVFGTINRLLIPTGLHHILNSIVWFVFGEYNGATGDLGRFFAGDPSAGIFMTGFFPVMMFGLPAAALAMYTTAKKENKKAVGGALLSVAFTAFLTGITEPIEFMFMFLAPGLYVIHAILTGVSLAVTNVLGIHHGFGFSAGALDFGINMNLATKGWLLIPIGLVFFVAYYIIFVFAIKKFDIKTPGREDIEENSADLTKTDDLDGLAKEYLVALGGKENIVELDSCITRLRLTLKDAGIIDEKQLKNLGASGVLKINDKNVQVIVGTKVEILSTRMKKLL</sequence>
<dbReference type="Pfam" id="PF00367">
    <property type="entry name" value="PTS_EIIB"/>
    <property type="match status" value="1"/>
</dbReference>
<comment type="subcellular location">
    <subcellularLocation>
        <location evidence="1">Cell membrane</location>
        <topology evidence="1">Multi-pass membrane protein</topology>
    </subcellularLocation>
</comment>
<dbReference type="PANTHER" id="PTHR30009">
    <property type="entry name" value="CYTOCHROME C-TYPE SYNTHESIS PROTEIN AND PTS TRANSMEMBRANE COMPONENT"/>
    <property type="match status" value="1"/>
</dbReference>
<dbReference type="Pfam" id="PF02378">
    <property type="entry name" value="PTS_EIIC"/>
    <property type="match status" value="1"/>
</dbReference>
<dbReference type="PROSITE" id="PS01035">
    <property type="entry name" value="PTS_EIIB_TYPE_1_CYS"/>
    <property type="match status" value="1"/>
</dbReference>
<feature type="transmembrane region" description="Helical" evidence="10">
    <location>
        <begin position="95"/>
        <end position="114"/>
    </location>
</feature>
<evidence type="ECO:0000256" key="5">
    <source>
        <dbReference type="ARBA" id="ARBA00022683"/>
    </source>
</evidence>
<feature type="transmembrane region" description="Helical" evidence="10">
    <location>
        <begin position="223"/>
        <end position="244"/>
    </location>
</feature>
<feature type="transmembrane region" description="Helical" evidence="10">
    <location>
        <begin position="15"/>
        <end position="33"/>
    </location>
</feature>
<evidence type="ECO:0000256" key="1">
    <source>
        <dbReference type="ARBA" id="ARBA00004651"/>
    </source>
</evidence>
<dbReference type="InterPro" id="IPR018113">
    <property type="entry name" value="PTrfase_EIIB_Cys"/>
</dbReference>
<dbReference type="EMBL" id="CP078093">
    <property type="protein sequence ID" value="QXM06268.1"/>
    <property type="molecule type" value="Genomic_DNA"/>
</dbReference>
<dbReference type="Proteomes" id="UP000886818">
    <property type="component" value="Chromosome"/>
</dbReference>
<feature type="active site" description="Phosphocysteine intermediate; for EIIB activity" evidence="9">
    <location>
        <position position="402"/>
    </location>
</feature>
<dbReference type="InterPro" id="IPR010974">
    <property type="entry name" value="PTS_IIBC_nag"/>
</dbReference>
<evidence type="ECO:0000313" key="14">
    <source>
        <dbReference type="Proteomes" id="UP000886818"/>
    </source>
</evidence>
<evidence type="ECO:0000256" key="3">
    <source>
        <dbReference type="ARBA" id="ARBA00022475"/>
    </source>
</evidence>
<dbReference type="PANTHER" id="PTHR30009:SF4">
    <property type="entry name" value="PTS SYSTEM N-ACETYLGLUCOSAMINE-SPECIFIC EIICBA COMPONENT"/>
    <property type="match status" value="1"/>
</dbReference>
<feature type="transmembrane region" description="Helical" evidence="10">
    <location>
        <begin position="331"/>
        <end position="353"/>
    </location>
</feature>
<feature type="transmembrane region" description="Helical" evidence="10">
    <location>
        <begin position="39"/>
        <end position="63"/>
    </location>
</feature>
<evidence type="ECO:0000259" key="11">
    <source>
        <dbReference type="PROSITE" id="PS51098"/>
    </source>
</evidence>
<keyword evidence="3" id="KW-1003">Cell membrane</keyword>
<evidence type="ECO:0000256" key="4">
    <source>
        <dbReference type="ARBA" id="ARBA00022597"/>
    </source>
</evidence>
<dbReference type="NCBIfam" id="TIGR01998">
    <property type="entry name" value="PTS-II-BC-nag"/>
    <property type="match status" value="1"/>
</dbReference>
<dbReference type="CDD" id="cd00212">
    <property type="entry name" value="PTS_IIB_glc"/>
    <property type="match status" value="1"/>
</dbReference>
<dbReference type="InterPro" id="IPR013013">
    <property type="entry name" value="PTS_EIIC_1"/>
</dbReference>
<keyword evidence="4" id="KW-0762">Sugar transport</keyword>
<feature type="transmembrane region" description="Helical" evidence="10">
    <location>
        <begin position="134"/>
        <end position="153"/>
    </location>
</feature>
<evidence type="ECO:0000256" key="6">
    <source>
        <dbReference type="ARBA" id="ARBA00022692"/>
    </source>
</evidence>
<keyword evidence="13" id="KW-0808">Transferase</keyword>
<proteinExistence type="predicted"/>
<name>A0ABX8RB39_9CLOT</name>
<protein>
    <submittedName>
        <fullName evidence="13">N-acetylglucosamine-specific PTS transporter subunit IIBC</fullName>
        <ecNumber evidence="13">2.7.1.193</ecNumber>
    </submittedName>
</protein>
<keyword evidence="6 10" id="KW-0812">Transmembrane</keyword>
<accession>A0ABX8RB39</accession>
<evidence type="ECO:0000259" key="12">
    <source>
        <dbReference type="PROSITE" id="PS51103"/>
    </source>
</evidence>
<evidence type="ECO:0000256" key="8">
    <source>
        <dbReference type="ARBA" id="ARBA00023136"/>
    </source>
</evidence>
<evidence type="ECO:0000256" key="2">
    <source>
        <dbReference type="ARBA" id="ARBA00022448"/>
    </source>
</evidence>
<feature type="domain" description="PTS EIIB type-1" evidence="11">
    <location>
        <begin position="380"/>
        <end position="456"/>
    </location>
</feature>
<dbReference type="PROSITE" id="PS51098">
    <property type="entry name" value="PTS_EIIB_TYPE_1"/>
    <property type="match status" value="1"/>
</dbReference>
<dbReference type="RefSeq" id="WP_218282964.1">
    <property type="nucleotide sequence ID" value="NZ_CP078093.1"/>
</dbReference>
<gene>
    <name evidence="13" type="primary">nagE</name>
    <name evidence="13" type="ORF">KVH43_00025</name>
</gene>
<dbReference type="NCBIfam" id="TIGR00826">
    <property type="entry name" value="EIIB_glc"/>
    <property type="match status" value="1"/>
</dbReference>
<dbReference type="PROSITE" id="PS51103">
    <property type="entry name" value="PTS_EIIC_TYPE_1"/>
    <property type="match status" value="1"/>
</dbReference>